<feature type="repeat" description="ANK" evidence="3">
    <location>
        <begin position="201"/>
        <end position="234"/>
    </location>
</feature>
<evidence type="ECO:0000313" key="5">
    <source>
        <dbReference type="EMBL" id="MBK4738847.1"/>
    </source>
</evidence>
<dbReference type="RefSeq" id="WP_200598217.1">
    <property type="nucleotide sequence ID" value="NZ_JAEPBG010000028.1"/>
</dbReference>
<dbReference type="PROSITE" id="PS50297">
    <property type="entry name" value="ANK_REP_REGION"/>
    <property type="match status" value="3"/>
</dbReference>
<evidence type="ECO:0000256" key="2">
    <source>
        <dbReference type="ARBA" id="ARBA00023043"/>
    </source>
</evidence>
<dbReference type="Proteomes" id="UP000622890">
    <property type="component" value="Unassembled WGS sequence"/>
</dbReference>
<evidence type="ECO:0000256" key="4">
    <source>
        <dbReference type="SAM" id="MobiDB-lite"/>
    </source>
</evidence>
<dbReference type="EMBL" id="JAEPBG010000028">
    <property type="protein sequence ID" value="MBK4738847.1"/>
    <property type="molecule type" value="Genomic_DNA"/>
</dbReference>
<reference evidence="5" key="1">
    <citation type="submission" date="2021-01" db="EMBL/GenBank/DDBJ databases">
        <title>Genome sequence of strain Noviherbaspirillum sp. DKR-6.</title>
        <authorList>
            <person name="Chaudhary D.K."/>
        </authorList>
    </citation>
    <scope>NUCLEOTIDE SEQUENCE</scope>
    <source>
        <strain evidence="5">DKR-6</strain>
    </source>
</reference>
<proteinExistence type="predicted"/>
<accession>A0A934SZY2</accession>
<feature type="repeat" description="ANK" evidence="3">
    <location>
        <begin position="235"/>
        <end position="256"/>
    </location>
</feature>
<sequence length="399" mass="42994">MDVQQQAKRQRAMPRTPVEVVPPGAPHPSAPLLAPAHLPRHALAAAPMPNPPAEPPLRAVQRDQPIPLPYVARLLIRRTHLDFDERDPGRRNAHAVGTSDRTDALSRALIDGDLVGFAILVADESLDTTHRDERGRTTLHYAALLGIPKAADTLVRRGFDINARDDSGATALHCAVRSNWPPTTKALLELKEVNVNAVDGNGKTALMLAAENGNVDILRMLIAMPGLNVNAFDASGKTALMLAAENGHRSVVRALLPMPGIALYAVHRGIELSAATLAYMNRHERIARDLDQHMPPAARASDRVFQFIYQLSSASQENGDVIDAARERLESGSCAAAAVPALFESIGAMSDQSRCVLVQSLAFGFRAGHFRTVAGELDDAVAALINTSQLRQVFDSTVH</sequence>
<protein>
    <submittedName>
        <fullName evidence="5">Ankyrin repeat domain-containing protein</fullName>
    </submittedName>
</protein>
<keyword evidence="2 3" id="KW-0040">ANK repeat</keyword>
<dbReference type="SMART" id="SM00248">
    <property type="entry name" value="ANK"/>
    <property type="match status" value="4"/>
</dbReference>
<dbReference type="Pfam" id="PF00023">
    <property type="entry name" value="Ank"/>
    <property type="match status" value="1"/>
</dbReference>
<dbReference type="PANTHER" id="PTHR24201">
    <property type="entry name" value="ANK_REP_REGION DOMAIN-CONTAINING PROTEIN"/>
    <property type="match status" value="1"/>
</dbReference>
<dbReference type="Pfam" id="PF12796">
    <property type="entry name" value="Ank_2"/>
    <property type="match status" value="1"/>
</dbReference>
<dbReference type="InterPro" id="IPR002110">
    <property type="entry name" value="Ankyrin_rpt"/>
</dbReference>
<gene>
    <name evidence="5" type="ORF">JJB74_29905</name>
</gene>
<feature type="repeat" description="ANK" evidence="3">
    <location>
        <begin position="134"/>
        <end position="166"/>
    </location>
</feature>
<dbReference type="InterPro" id="IPR036770">
    <property type="entry name" value="Ankyrin_rpt-contain_sf"/>
</dbReference>
<organism evidence="5 6">
    <name type="scientific">Noviherbaspirillum pedocola</name>
    <dbReference type="NCBI Taxonomy" id="2801341"/>
    <lineage>
        <taxon>Bacteria</taxon>
        <taxon>Pseudomonadati</taxon>
        <taxon>Pseudomonadota</taxon>
        <taxon>Betaproteobacteria</taxon>
        <taxon>Burkholderiales</taxon>
        <taxon>Oxalobacteraceae</taxon>
        <taxon>Noviherbaspirillum</taxon>
    </lineage>
</organism>
<dbReference type="AlphaFoldDB" id="A0A934SZY2"/>
<evidence type="ECO:0000256" key="1">
    <source>
        <dbReference type="ARBA" id="ARBA00022737"/>
    </source>
</evidence>
<name>A0A934SZY2_9BURK</name>
<keyword evidence="1" id="KW-0677">Repeat</keyword>
<dbReference type="SUPFAM" id="SSF48403">
    <property type="entry name" value="Ankyrin repeat"/>
    <property type="match status" value="1"/>
</dbReference>
<comment type="caution">
    <text evidence="5">The sequence shown here is derived from an EMBL/GenBank/DDBJ whole genome shotgun (WGS) entry which is preliminary data.</text>
</comment>
<evidence type="ECO:0000313" key="6">
    <source>
        <dbReference type="Proteomes" id="UP000622890"/>
    </source>
</evidence>
<evidence type="ECO:0000256" key="3">
    <source>
        <dbReference type="PROSITE-ProRule" id="PRU00023"/>
    </source>
</evidence>
<keyword evidence="6" id="KW-1185">Reference proteome</keyword>
<feature type="region of interest" description="Disordered" evidence="4">
    <location>
        <begin position="1"/>
        <end position="33"/>
    </location>
</feature>
<dbReference type="Gene3D" id="1.25.40.20">
    <property type="entry name" value="Ankyrin repeat-containing domain"/>
    <property type="match status" value="1"/>
</dbReference>
<dbReference type="PROSITE" id="PS50088">
    <property type="entry name" value="ANK_REPEAT"/>
    <property type="match status" value="3"/>
</dbReference>
<dbReference type="PANTHER" id="PTHR24201:SF2">
    <property type="entry name" value="ANKYRIN REPEAT DOMAIN-CONTAINING PROTEIN 42"/>
    <property type="match status" value="1"/>
</dbReference>
<dbReference type="InterPro" id="IPR050776">
    <property type="entry name" value="Ank_Repeat/CDKN_Inhibitor"/>
</dbReference>